<evidence type="ECO:0000313" key="4">
    <source>
        <dbReference type="Proteomes" id="UP000693970"/>
    </source>
</evidence>
<evidence type="ECO:0008006" key="5">
    <source>
        <dbReference type="Google" id="ProtNLM"/>
    </source>
</evidence>
<protein>
    <recommendedName>
        <fullName evidence="5">Transmembrane protein</fullName>
    </recommendedName>
</protein>
<feature type="transmembrane region" description="Helical" evidence="2">
    <location>
        <begin position="191"/>
        <end position="214"/>
    </location>
</feature>
<feature type="transmembrane region" description="Helical" evidence="2">
    <location>
        <begin position="253"/>
        <end position="273"/>
    </location>
</feature>
<sequence length="623" mass="69277">MDGGKNTRTHTSPLMAEEGEATTLGNTTTTMAMMMMEDEDHQSPLERLIARSTLEAQRGGDVVDFETMNPVGMMRYNNNNHNNSVFGGVGVGMRNFNHPNFESSATTESTALSMSREQRSPRPSLLTLLAVTGCLLQVGFVWSSFMAPSWFDTHLLLSISLHVINKDTDQLLHSTSLATLLSDLNGANEGMAAMFLIVTALVIPCLFSVAGPLWTWQDRIEQDQLLFQSNSLSLASLTRWTRHRSLTYSPWRFLEYIMRISLSIFFLLCIMDVGTSSIEMKNNNTQFTLINQMQGGLTCYTVGMTCALVVIVLLRISECNFHDHCWSLLSQQQPTSSDDASRRSAPPHQAFQLPWNILPSIGGAVMEAQEELEAPLLGNWNGSENSTVAATTPSQQDHALSCMQIETGQQGTTRDLDHSTDSRLSCWKRVVLYELAIFATVFWIPALFLPLFELSYGGVISDFMTEVTFSVQFWEFPAVLWQRGIAAGTEQWILMLLGLVLVSVVYVIPLLATLLAIGVWVLDPIPSDYCRKVLGALQPCLCGFIFWLALHFSLPAFEVITEYAINMGSSGLCKRFEVITSDTCLSIVGDRKAGVWFLLGQSLSLELFVILTLLWKTKAVSYI</sequence>
<reference evidence="3" key="2">
    <citation type="submission" date="2021-04" db="EMBL/GenBank/DDBJ databases">
        <authorList>
            <person name="Podell S."/>
        </authorList>
    </citation>
    <scope>NUCLEOTIDE SEQUENCE</scope>
    <source>
        <strain evidence="3">Hildebrandi</strain>
    </source>
</reference>
<reference evidence="3" key="1">
    <citation type="journal article" date="2021" name="Sci. Rep.">
        <title>Diploid genomic architecture of Nitzschia inconspicua, an elite biomass production diatom.</title>
        <authorList>
            <person name="Oliver A."/>
            <person name="Podell S."/>
            <person name="Pinowska A."/>
            <person name="Traller J.C."/>
            <person name="Smith S.R."/>
            <person name="McClure R."/>
            <person name="Beliaev A."/>
            <person name="Bohutskyi P."/>
            <person name="Hill E.A."/>
            <person name="Rabines A."/>
            <person name="Zheng H."/>
            <person name="Allen L.Z."/>
            <person name="Kuo A."/>
            <person name="Grigoriev I.V."/>
            <person name="Allen A.E."/>
            <person name="Hazlebeck D."/>
            <person name="Allen E.E."/>
        </authorList>
    </citation>
    <scope>NUCLEOTIDE SEQUENCE</scope>
    <source>
        <strain evidence="3">Hildebrandi</strain>
    </source>
</reference>
<dbReference type="AlphaFoldDB" id="A0A9K3PUB2"/>
<proteinExistence type="predicted"/>
<evidence type="ECO:0000256" key="2">
    <source>
        <dbReference type="SAM" id="Phobius"/>
    </source>
</evidence>
<organism evidence="3 4">
    <name type="scientific">Nitzschia inconspicua</name>
    <dbReference type="NCBI Taxonomy" id="303405"/>
    <lineage>
        <taxon>Eukaryota</taxon>
        <taxon>Sar</taxon>
        <taxon>Stramenopiles</taxon>
        <taxon>Ochrophyta</taxon>
        <taxon>Bacillariophyta</taxon>
        <taxon>Bacillariophyceae</taxon>
        <taxon>Bacillariophycidae</taxon>
        <taxon>Bacillariales</taxon>
        <taxon>Bacillariaceae</taxon>
        <taxon>Nitzschia</taxon>
    </lineage>
</organism>
<feature type="transmembrane region" description="Helical" evidence="2">
    <location>
        <begin position="492"/>
        <end position="522"/>
    </location>
</feature>
<keyword evidence="2" id="KW-1133">Transmembrane helix</keyword>
<dbReference type="EMBL" id="JAGRRH010000013">
    <property type="protein sequence ID" value="KAG7360027.1"/>
    <property type="molecule type" value="Genomic_DNA"/>
</dbReference>
<evidence type="ECO:0000256" key="1">
    <source>
        <dbReference type="SAM" id="MobiDB-lite"/>
    </source>
</evidence>
<feature type="region of interest" description="Disordered" evidence="1">
    <location>
        <begin position="1"/>
        <end position="24"/>
    </location>
</feature>
<comment type="caution">
    <text evidence="3">The sequence shown here is derived from an EMBL/GenBank/DDBJ whole genome shotgun (WGS) entry which is preliminary data.</text>
</comment>
<keyword evidence="4" id="KW-1185">Reference proteome</keyword>
<evidence type="ECO:0000313" key="3">
    <source>
        <dbReference type="EMBL" id="KAG7360027.1"/>
    </source>
</evidence>
<accession>A0A9K3PUB2</accession>
<keyword evidence="2" id="KW-0472">Membrane</keyword>
<gene>
    <name evidence="3" type="ORF">IV203_035125</name>
</gene>
<dbReference type="Proteomes" id="UP000693970">
    <property type="component" value="Unassembled WGS sequence"/>
</dbReference>
<dbReference type="OrthoDB" id="54716at2759"/>
<feature type="transmembrane region" description="Helical" evidence="2">
    <location>
        <begin position="534"/>
        <end position="554"/>
    </location>
</feature>
<feature type="transmembrane region" description="Helical" evidence="2">
    <location>
        <begin position="595"/>
        <end position="615"/>
    </location>
</feature>
<feature type="transmembrane region" description="Helical" evidence="2">
    <location>
        <begin position="293"/>
        <end position="314"/>
    </location>
</feature>
<feature type="transmembrane region" description="Helical" evidence="2">
    <location>
        <begin position="430"/>
        <end position="452"/>
    </location>
</feature>
<name>A0A9K3PUB2_9STRA</name>
<feature type="transmembrane region" description="Helical" evidence="2">
    <location>
        <begin position="125"/>
        <end position="145"/>
    </location>
</feature>
<keyword evidence="2" id="KW-0812">Transmembrane</keyword>